<dbReference type="PANTHER" id="PTHR43745">
    <property type="entry name" value="NITROREDUCTASE MJ1384-RELATED"/>
    <property type="match status" value="1"/>
</dbReference>
<gene>
    <name evidence="2" type="ORF">C6Y08_01735</name>
</gene>
<dbReference type="InterPro" id="IPR000415">
    <property type="entry name" value="Nitroreductase-like"/>
</dbReference>
<keyword evidence="3" id="KW-1185">Reference proteome</keyword>
<dbReference type="InterPro" id="IPR020051">
    <property type="entry name" value="SagB-type_dehydrogenase"/>
</dbReference>
<dbReference type="Pfam" id="PF00881">
    <property type="entry name" value="Nitroreductase"/>
    <property type="match status" value="1"/>
</dbReference>
<dbReference type="Gene3D" id="3.40.109.10">
    <property type="entry name" value="NADH Oxidase"/>
    <property type="match status" value="1"/>
</dbReference>
<sequence length="288" mass="32463">MMSIVKENERLANQAIYEHNNPSIAELFHENTKLNTYTLKQLQYSLAKAVSNPDFKQASLNDGKSYPTLERKKLTPRRSLNGNIGDAIWKRRSIRKFSPKNISFETMSDLLQYSSGISHILKKENDSVTGFRTYPSGGALYPLEIYLVINRVSNLSTGIYHYNVRSNYLEIISTGNLQEQIDKLHIRDQLIEESGITILVTATFKRTTYKYGNRGYRFVLMEVGHLFQNIALVAEALNLGTCDIGGYEDDELNTLLQVDGVNEAVVGEIAVGIPSPFGDNTMPGIYHE</sequence>
<accession>A0ABX5D709</accession>
<comment type="caution">
    <text evidence="2">The sequence shown here is derived from an EMBL/GenBank/DDBJ whole genome shotgun (WGS) entry which is preliminary data.</text>
</comment>
<evidence type="ECO:0000259" key="1">
    <source>
        <dbReference type="Pfam" id="PF00881"/>
    </source>
</evidence>
<dbReference type="CDD" id="cd02142">
    <property type="entry name" value="McbC_SagB-like_oxidoreductase"/>
    <property type="match status" value="1"/>
</dbReference>
<dbReference type="Proteomes" id="UP000238378">
    <property type="component" value="Unassembled WGS sequence"/>
</dbReference>
<dbReference type="SUPFAM" id="SSF55469">
    <property type="entry name" value="FMN-dependent nitroreductase-like"/>
    <property type="match status" value="1"/>
</dbReference>
<proteinExistence type="predicted"/>
<organism evidence="2 3">
    <name type="scientific">Lactiplantibacillus pentosus</name>
    <name type="common">Lactobacillus pentosus</name>
    <dbReference type="NCBI Taxonomy" id="1589"/>
    <lineage>
        <taxon>Bacteria</taxon>
        <taxon>Bacillati</taxon>
        <taxon>Bacillota</taxon>
        <taxon>Bacilli</taxon>
        <taxon>Lactobacillales</taxon>
        <taxon>Lactobacillaceae</taxon>
        <taxon>Lactiplantibacillus</taxon>
    </lineage>
</organism>
<dbReference type="InterPro" id="IPR052544">
    <property type="entry name" value="Bacteriocin_Proc_Enz"/>
</dbReference>
<dbReference type="NCBIfam" id="TIGR03605">
    <property type="entry name" value="antibiot_sagB"/>
    <property type="match status" value="1"/>
</dbReference>
<evidence type="ECO:0000313" key="3">
    <source>
        <dbReference type="Proteomes" id="UP000238378"/>
    </source>
</evidence>
<reference evidence="2 3" key="1">
    <citation type="submission" date="2018-03" db="EMBL/GenBank/DDBJ databases">
        <title>Draft Genome Sequences of six Lactobacillus pentosus Strains Isolated from Brines of Traditionally Fermented Spanish-Style Green Table Olives.</title>
        <authorList>
            <person name="Calero-Delgado B."/>
            <person name="Martin-Platero A.M."/>
            <person name="Perez-Pulido A.J."/>
            <person name="Benitez-Cabello A."/>
            <person name="Casimiro-Soriguer C.S."/>
            <person name="Martinez-Bueno M."/>
            <person name="Arroyo-Lopez F.N."/>
            <person name="Rodriguez-Gomez F."/>
            <person name="Bautista-Gallego J."/>
            <person name="Garrido-Fernandez A."/>
            <person name="Jimenez-Diaz R."/>
        </authorList>
    </citation>
    <scope>NUCLEOTIDE SEQUENCE [LARGE SCALE GENOMIC DNA]</scope>
    <source>
        <strain evidence="2 3">IG2</strain>
    </source>
</reference>
<dbReference type="InterPro" id="IPR029479">
    <property type="entry name" value="Nitroreductase"/>
</dbReference>
<dbReference type="PANTHER" id="PTHR43745:SF2">
    <property type="entry name" value="NITROREDUCTASE MJ1384-RELATED"/>
    <property type="match status" value="1"/>
</dbReference>
<dbReference type="EMBL" id="PVOB01000025">
    <property type="protein sequence ID" value="PRO95992.1"/>
    <property type="molecule type" value="Genomic_DNA"/>
</dbReference>
<feature type="domain" description="Nitroreductase" evidence="1">
    <location>
        <begin position="90"/>
        <end position="272"/>
    </location>
</feature>
<protein>
    <recommendedName>
        <fullName evidence="1">Nitroreductase domain-containing protein</fullName>
    </recommendedName>
</protein>
<evidence type="ECO:0000313" key="2">
    <source>
        <dbReference type="EMBL" id="PRO95992.1"/>
    </source>
</evidence>
<name>A0ABX5D709_LACPE</name>